<keyword evidence="4 11" id="KW-0812">Transmembrane</keyword>
<feature type="transmembrane region" description="Helical" evidence="12">
    <location>
        <begin position="22"/>
        <end position="45"/>
    </location>
</feature>
<dbReference type="GO" id="GO:0005506">
    <property type="term" value="F:iron ion binding"/>
    <property type="evidence" value="ECO:0007669"/>
    <property type="project" value="TreeGrafter"/>
</dbReference>
<comment type="subcellular location">
    <subcellularLocation>
        <location evidence="1">Membrane</location>
        <topology evidence="1">Multi-pass membrane protein</topology>
    </subcellularLocation>
</comment>
<protein>
    <submittedName>
        <fullName evidence="13">Uncharacterized protein</fullName>
    </submittedName>
</protein>
<dbReference type="GO" id="GO:0005789">
    <property type="term" value="C:endoplasmic reticulum membrane"/>
    <property type="evidence" value="ECO:0007669"/>
    <property type="project" value="TreeGrafter"/>
</dbReference>
<evidence type="ECO:0000256" key="7">
    <source>
        <dbReference type="ARBA" id="ARBA00023002"/>
    </source>
</evidence>
<dbReference type="PANTHER" id="PTHR11351:SF26">
    <property type="entry name" value="FATTY ACID DESATURASE DOMAIN-CONTAINING PROTEIN"/>
    <property type="match status" value="1"/>
</dbReference>
<evidence type="ECO:0000256" key="6">
    <source>
        <dbReference type="ARBA" id="ARBA00022989"/>
    </source>
</evidence>
<dbReference type="GO" id="GO:0004768">
    <property type="term" value="F:stearoyl-CoA 9-desaturase activity"/>
    <property type="evidence" value="ECO:0007669"/>
    <property type="project" value="TreeGrafter"/>
</dbReference>
<reference evidence="13" key="2">
    <citation type="submission" date="2023-05" db="EMBL/GenBank/DDBJ databases">
        <authorList>
            <person name="Fouks B."/>
        </authorList>
    </citation>
    <scope>NUCLEOTIDE SEQUENCE</scope>
    <source>
        <strain evidence="13">Stay&amp;Tobe</strain>
        <tissue evidence="13">Testes</tissue>
    </source>
</reference>
<evidence type="ECO:0000313" key="13">
    <source>
        <dbReference type="EMBL" id="KAJ9593732.1"/>
    </source>
</evidence>
<feature type="transmembrane region" description="Helical" evidence="12">
    <location>
        <begin position="169"/>
        <end position="186"/>
    </location>
</feature>
<name>A0AAD8A8L7_DIPPU</name>
<dbReference type="PANTHER" id="PTHR11351">
    <property type="entry name" value="ACYL-COA DESATURASE"/>
    <property type="match status" value="1"/>
</dbReference>
<keyword evidence="10 11" id="KW-0275">Fatty acid biosynthesis</keyword>
<keyword evidence="9 12" id="KW-0472">Membrane</keyword>
<evidence type="ECO:0000256" key="10">
    <source>
        <dbReference type="ARBA" id="ARBA00023160"/>
    </source>
</evidence>
<gene>
    <name evidence="13" type="ORF">L9F63_014705</name>
</gene>
<dbReference type="EMBL" id="JASPKZ010003409">
    <property type="protein sequence ID" value="KAJ9593732.1"/>
    <property type="molecule type" value="Genomic_DNA"/>
</dbReference>
<feature type="transmembrane region" description="Helical" evidence="12">
    <location>
        <begin position="57"/>
        <end position="76"/>
    </location>
</feature>
<evidence type="ECO:0000256" key="5">
    <source>
        <dbReference type="ARBA" id="ARBA00022832"/>
    </source>
</evidence>
<keyword evidence="7 11" id="KW-0560">Oxidoreductase</keyword>
<evidence type="ECO:0000256" key="3">
    <source>
        <dbReference type="ARBA" id="ARBA00022516"/>
    </source>
</evidence>
<comment type="similarity">
    <text evidence="2 11">Belongs to the fatty acid desaturase type 1 family.</text>
</comment>
<evidence type="ECO:0000256" key="2">
    <source>
        <dbReference type="ARBA" id="ARBA00009295"/>
    </source>
</evidence>
<evidence type="ECO:0000256" key="11">
    <source>
        <dbReference type="RuleBase" id="RU000581"/>
    </source>
</evidence>
<dbReference type="GO" id="GO:0006636">
    <property type="term" value="P:unsaturated fatty acid biosynthetic process"/>
    <property type="evidence" value="ECO:0007669"/>
    <property type="project" value="TreeGrafter"/>
</dbReference>
<feature type="transmembrane region" description="Helical" evidence="12">
    <location>
        <begin position="198"/>
        <end position="223"/>
    </location>
</feature>
<evidence type="ECO:0000256" key="12">
    <source>
        <dbReference type="SAM" id="Phobius"/>
    </source>
</evidence>
<keyword evidence="14" id="KW-1185">Reference proteome</keyword>
<dbReference type="CDD" id="cd03505">
    <property type="entry name" value="Delta9-FADS-like"/>
    <property type="match status" value="1"/>
</dbReference>
<evidence type="ECO:0000313" key="14">
    <source>
        <dbReference type="Proteomes" id="UP001233999"/>
    </source>
</evidence>
<keyword evidence="3 11" id="KW-0444">Lipid biosynthesis</keyword>
<evidence type="ECO:0000256" key="1">
    <source>
        <dbReference type="ARBA" id="ARBA00004141"/>
    </source>
</evidence>
<organism evidence="13 14">
    <name type="scientific">Diploptera punctata</name>
    <name type="common">Pacific beetle cockroach</name>
    <dbReference type="NCBI Taxonomy" id="6984"/>
    <lineage>
        <taxon>Eukaryota</taxon>
        <taxon>Metazoa</taxon>
        <taxon>Ecdysozoa</taxon>
        <taxon>Arthropoda</taxon>
        <taxon>Hexapoda</taxon>
        <taxon>Insecta</taxon>
        <taxon>Pterygota</taxon>
        <taxon>Neoptera</taxon>
        <taxon>Polyneoptera</taxon>
        <taxon>Dictyoptera</taxon>
        <taxon>Blattodea</taxon>
        <taxon>Blaberoidea</taxon>
        <taxon>Blaberidae</taxon>
        <taxon>Diplopterinae</taxon>
        <taxon>Diploptera</taxon>
    </lineage>
</organism>
<dbReference type="Proteomes" id="UP001233999">
    <property type="component" value="Unassembled WGS sequence"/>
</dbReference>
<keyword evidence="6 12" id="KW-1133">Transmembrane helix</keyword>
<comment type="cofactor">
    <cofactor evidence="11">
        <name>Fe(2+)</name>
        <dbReference type="ChEBI" id="CHEBI:29033"/>
    </cofactor>
</comment>
<dbReference type="AlphaFoldDB" id="A0AAD8A8L7"/>
<evidence type="ECO:0000256" key="4">
    <source>
        <dbReference type="ARBA" id="ARBA00022692"/>
    </source>
</evidence>
<proteinExistence type="inferred from homology"/>
<comment type="caution">
    <text evidence="13">The sequence shown here is derived from an EMBL/GenBank/DDBJ whole genome shotgun (WGS) entry which is preliminary data.</text>
</comment>
<evidence type="ECO:0000256" key="8">
    <source>
        <dbReference type="ARBA" id="ARBA00023098"/>
    </source>
</evidence>
<dbReference type="InterPro" id="IPR015876">
    <property type="entry name" value="Acyl-CoA_DS"/>
</dbReference>
<sequence>MADGEDNKKMADTESVSQHRDISWPVVLYSVHIHIGALFGIYYIFTEAKLLTTLFSLLLTLLAVLGATAGAHRLWAHRSYTANSTLRVILMLCQTLVLQGSIYDWVLDHRLHHKYFGTDLDPYNNKKGVLHAHFTTNLKKKHPEYARLAATIDMTDMQEDRIVIFQKRYYWLLAAVVGVLLPWNAPVEYWGEHILNSLILTCLLRSTIALHWAFLINSGIYIWGIPAGDKSYANSNLIFILTKSYWPQYHYLLPWDYQTGEYGNYGEGCTSTFIRIWAAMGWATGLRTMDTESIRNALITATDTKKPVIECLRDAENYSKTYNEKEMYLQPKLPL</sequence>
<reference evidence="13" key="1">
    <citation type="journal article" date="2023" name="IScience">
        <title>Live-bearing cockroach genome reveals convergent evolutionary mechanisms linked to viviparity in insects and beyond.</title>
        <authorList>
            <person name="Fouks B."/>
            <person name="Harrison M.C."/>
            <person name="Mikhailova A.A."/>
            <person name="Marchal E."/>
            <person name="English S."/>
            <person name="Carruthers M."/>
            <person name="Jennings E.C."/>
            <person name="Chiamaka E.L."/>
            <person name="Frigard R.A."/>
            <person name="Pippel M."/>
            <person name="Attardo G.M."/>
            <person name="Benoit J.B."/>
            <person name="Bornberg-Bauer E."/>
            <person name="Tobe S.S."/>
        </authorList>
    </citation>
    <scope>NUCLEOTIDE SEQUENCE</scope>
    <source>
        <strain evidence="13">Stay&amp;Tobe</strain>
    </source>
</reference>
<evidence type="ECO:0000256" key="9">
    <source>
        <dbReference type="ARBA" id="ARBA00023136"/>
    </source>
</evidence>
<keyword evidence="5" id="KW-0276">Fatty acid metabolism</keyword>
<accession>A0AAD8A8L7</accession>
<dbReference type="PRINTS" id="PR00075">
    <property type="entry name" value="FACDDSATRASE"/>
</dbReference>
<keyword evidence="8" id="KW-0443">Lipid metabolism</keyword>
<comment type="domain">
    <text evidence="11">The histidine box domains are involved in binding the catalytic metal ions.</text>
</comment>